<dbReference type="EMBL" id="VOFY01000001">
    <property type="protein sequence ID" value="KAA8596104.1"/>
    <property type="molecule type" value="Genomic_DNA"/>
</dbReference>
<evidence type="ECO:0000313" key="2">
    <source>
        <dbReference type="EMBL" id="KAA8596104.1"/>
    </source>
</evidence>
<keyword evidence="3" id="KW-1185">Reference proteome</keyword>
<organism evidence="2 3">
    <name type="scientific">Etheostoma spectabile</name>
    <name type="common">orangethroat darter</name>
    <dbReference type="NCBI Taxonomy" id="54343"/>
    <lineage>
        <taxon>Eukaryota</taxon>
        <taxon>Metazoa</taxon>
        <taxon>Chordata</taxon>
        <taxon>Craniata</taxon>
        <taxon>Vertebrata</taxon>
        <taxon>Euteleostomi</taxon>
        <taxon>Actinopterygii</taxon>
        <taxon>Neopterygii</taxon>
        <taxon>Teleostei</taxon>
        <taxon>Neoteleostei</taxon>
        <taxon>Acanthomorphata</taxon>
        <taxon>Eupercaria</taxon>
        <taxon>Perciformes</taxon>
        <taxon>Percoidei</taxon>
        <taxon>Percidae</taxon>
        <taxon>Etheostomatinae</taxon>
        <taxon>Etheostoma</taxon>
    </lineage>
</organism>
<keyword evidence="1" id="KW-1133">Transmembrane helix</keyword>
<dbReference type="Proteomes" id="UP000327493">
    <property type="component" value="Chromosome 1"/>
</dbReference>
<accession>A0A5J5DRN9</accession>
<proteinExistence type="predicted"/>
<keyword evidence="1" id="KW-0472">Membrane</keyword>
<protein>
    <submittedName>
        <fullName evidence="2">Uncharacterized protein</fullName>
    </submittedName>
</protein>
<sequence>MSMSHRPLLCASEIGNIMEGSTIDIFHFCINAPGCTFCPRVLFFFLLLVFFEFSATML</sequence>
<comment type="caution">
    <text evidence="2">The sequence shown here is derived from an EMBL/GenBank/DDBJ whole genome shotgun (WGS) entry which is preliminary data.</text>
</comment>
<name>A0A5J5DRN9_9PERO</name>
<dbReference type="AlphaFoldDB" id="A0A5J5DRN9"/>
<feature type="transmembrane region" description="Helical" evidence="1">
    <location>
        <begin position="25"/>
        <end position="51"/>
    </location>
</feature>
<gene>
    <name evidence="2" type="ORF">FQN60_011395</name>
</gene>
<evidence type="ECO:0000313" key="3">
    <source>
        <dbReference type="Proteomes" id="UP000327493"/>
    </source>
</evidence>
<reference evidence="2 3" key="1">
    <citation type="submission" date="2019-08" db="EMBL/GenBank/DDBJ databases">
        <title>A chromosome-level genome assembly, high-density linkage maps, and genome scans reveal the genomic architecture of hybrid incompatibilities underlying speciation via character displacement in darters (Percidae: Etheostominae).</title>
        <authorList>
            <person name="Moran R.L."/>
            <person name="Catchen J.M."/>
            <person name="Fuller R.C."/>
        </authorList>
    </citation>
    <scope>NUCLEOTIDE SEQUENCE [LARGE SCALE GENOMIC DNA]</scope>
    <source>
        <strain evidence="2">EspeVRDwgs_2016</strain>
        <tissue evidence="2">Muscle</tissue>
    </source>
</reference>
<evidence type="ECO:0000256" key="1">
    <source>
        <dbReference type="SAM" id="Phobius"/>
    </source>
</evidence>
<keyword evidence="1" id="KW-0812">Transmembrane</keyword>